<evidence type="ECO:0000256" key="1">
    <source>
        <dbReference type="ARBA" id="ARBA00022603"/>
    </source>
</evidence>
<dbReference type="PANTHER" id="PTHR43191">
    <property type="entry name" value="RRNA METHYLTRANSFERASE 3"/>
    <property type="match status" value="1"/>
</dbReference>
<keyword evidence="5" id="KW-1185">Reference proteome</keyword>
<sequence>MALERLADAADPRVTDYTGLTDTQLRRRREPAEGLYIAESTKVLRRAIDAGHTPRSFFLTDKWLPDLEDILARFPDTPAYVGSESVLEDITGFHLHRGALAAMNRPAPLALEDVLHSAHRVAILEDMVDHTNLGAVFRSAAALGVDAVLITPRCADPLYRRAIRVSMGTVFQVPWVRLDSWPGSIAMLRASGFLVAALALAPDSLELQELSQRDPDRLALILGTEGEGLSQSTLEQADISVRIPMSSAVDSLNVAAAGAVAFWECRSSAVQRSESSFADPPRVR</sequence>
<dbReference type="GO" id="GO:0032259">
    <property type="term" value="P:methylation"/>
    <property type="evidence" value="ECO:0007669"/>
    <property type="project" value="UniProtKB-KW"/>
</dbReference>
<reference evidence="4 5" key="1">
    <citation type="journal article" date="2019" name="Int. J. Syst. Evol. Microbiol.">
        <title>The Global Catalogue of Microorganisms (GCM) 10K type strain sequencing project: providing services to taxonomists for standard genome sequencing and annotation.</title>
        <authorList>
            <consortium name="The Broad Institute Genomics Platform"/>
            <consortium name="The Broad Institute Genome Sequencing Center for Infectious Disease"/>
            <person name="Wu L."/>
            <person name="Ma J."/>
        </authorList>
    </citation>
    <scope>NUCLEOTIDE SEQUENCE [LARGE SCALE GENOMIC DNA]</scope>
    <source>
        <strain evidence="4 5">JCM 14917</strain>
    </source>
</reference>
<name>A0ABN3AXX1_9MICC</name>
<evidence type="ECO:0000313" key="5">
    <source>
        <dbReference type="Proteomes" id="UP001500974"/>
    </source>
</evidence>
<dbReference type="Gene3D" id="3.30.1330.30">
    <property type="match status" value="1"/>
</dbReference>
<protein>
    <submittedName>
        <fullName evidence="4">RNA methyltransferase</fullName>
    </submittedName>
</protein>
<organism evidence="4 5">
    <name type="scientific">Arthrobacter parietis</name>
    <dbReference type="NCBI Taxonomy" id="271434"/>
    <lineage>
        <taxon>Bacteria</taxon>
        <taxon>Bacillati</taxon>
        <taxon>Actinomycetota</taxon>
        <taxon>Actinomycetes</taxon>
        <taxon>Micrococcales</taxon>
        <taxon>Micrococcaceae</taxon>
        <taxon>Arthrobacter</taxon>
    </lineage>
</organism>
<dbReference type="Proteomes" id="UP001500974">
    <property type="component" value="Unassembled WGS sequence"/>
</dbReference>
<keyword evidence="2" id="KW-0808">Transferase</keyword>
<dbReference type="InterPro" id="IPR051259">
    <property type="entry name" value="rRNA_Methyltransferase"/>
</dbReference>
<accession>A0ABN3AXX1</accession>
<dbReference type="Pfam" id="PF00588">
    <property type="entry name" value="SpoU_methylase"/>
    <property type="match status" value="1"/>
</dbReference>
<dbReference type="PANTHER" id="PTHR43191:SF12">
    <property type="entry name" value="RRNA METHYLASE"/>
    <property type="match status" value="1"/>
</dbReference>
<dbReference type="InterPro" id="IPR001537">
    <property type="entry name" value="SpoU_MeTrfase"/>
</dbReference>
<evidence type="ECO:0000256" key="2">
    <source>
        <dbReference type="ARBA" id="ARBA00022679"/>
    </source>
</evidence>
<dbReference type="InterPro" id="IPR029026">
    <property type="entry name" value="tRNA_m1G_MTases_N"/>
</dbReference>
<keyword evidence="1 4" id="KW-0489">Methyltransferase</keyword>
<gene>
    <name evidence="4" type="ORF">GCM10009784_21090</name>
</gene>
<dbReference type="EMBL" id="BAAAON010000002">
    <property type="protein sequence ID" value="GAA2176078.1"/>
    <property type="molecule type" value="Genomic_DNA"/>
</dbReference>
<dbReference type="InterPro" id="IPR029064">
    <property type="entry name" value="Ribosomal_eL30-like_sf"/>
</dbReference>
<feature type="domain" description="tRNA/rRNA methyltransferase SpoU type" evidence="3">
    <location>
        <begin position="121"/>
        <end position="262"/>
    </location>
</feature>
<dbReference type="CDD" id="cd18095">
    <property type="entry name" value="SpoU-like_rRNA-MTase"/>
    <property type="match status" value="1"/>
</dbReference>
<dbReference type="SUPFAM" id="SSF75217">
    <property type="entry name" value="alpha/beta knot"/>
    <property type="match status" value="1"/>
</dbReference>
<dbReference type="InterPro" id="IPR029028">
    <property type="entry name" value="Alpha/beta_knot_MTases"/>
</dbReference>
<evidence type="ECO:0000259" key="3">
    <source>
        <dbReference type="Pfam" id="PF00588"/>
    </source>
</evidence>
<comment type="caution">
    <text evidence="4">The sequence shown here is derived from an EMBL/GenBank/DDBJ whole genome shotgun (WGS) entry which is preliminary data.</text>
</comment>
<dbReference type="GO" id="GO:0008168">
    <property type="term" value="F:methyltransferase activity"/>
    <property type="evidence" value="ECO:0007669"/>
    <property type="project" value="UniProtKB-KW"/>
</dbReference>
<dbReference type="Gene3D" id="3.40.1280.10">
    <property type="match status" value="1"/>
</dbReference>
<proteinExistence type="predicted"/>
<dbReference type="RefSeq" id="WP_277357158.1">
    <property type="nucleotide sequence ID" value="NZ_BAAAON010000002.1"/>
</dbReference>
<dbReference type="SUPFAM" id="SSF55315">
    <property type="entry name" value="L30e-like"/>
    <property type="match status" value="1"/>
</dbReference>
<evidence type="ECO:0000313" key="4">
    <source>
        <dbReference type="EMBL" id="GAA2176078.1"/>
    </source>
</evidence>